<dbReference type="Gene3D" id="3.40.47.10">
    <property type="match status" value="2"/>
</dbReference>
<dbReference type="PROSITE" id="PS52004">
    <property type="entry name" value="KS3_2"/>
    <property type="match status" value="1"/>
</dbReference>
<dbReference type="STRING" id="574376.BAMA_00555"/>
<gene>
    <name evidence="5" type="ORF">BAMA_00555</name>
</gene>
<comment type="caution">
    <text evidence="5">The sequence shown here is derived from an EMBL/GenBank/DDBJ whole genome shotgun (WGS) entry which is preliminary data.</text>
</comment>
<reference evidence="5 6" key="1">
    <citation type="submission" date="2014-06" db="EMBL/GenBank/DDBJ databases">
        <title>Draft genome sequence of Bacillus manliponensis JCM 15802 (MCCC 1A00708).</title>
        <authorList>
            <person name="Lai Q."/>
            <person name="Liu Y."/>
            <person name="Shao Z."/>
        </authorList>
    </citation>
    <scope>NUCLEOTIDE SEQUENCE [LARGE SCALE GENOMIC DNA]</scope>
    <source>
        <strain evidence="5 6">JCM 15802</strain>
    </source>
</reference>
<evidence type="ECO:0000256" key="1">
    <source>
        <dbReference type="ARBA" id="ARBA00008467"/>
    </source>
</evidence>
<evidence type="ECO:0000313" key="6">
    <source>
        <dbReference type="Proteomes" id="UP000027822"/>
    </source>
</evidence>
<dbReference type="GO" id="GO:0006633">
    <property type="term" value="P:fatty acid biosynthetic process"/>
    <property type="evidence" value="ECO:0007669"/>
    <property type="project" value="TreeGrafter"/>
</dbReference>
<dbReference type="SUPFAM" id="SSF53901">
    <property type="entry name" value="Thiolase-like"/>
    <property type="match status" value="2"/>
</dbReference>
<evidence type="ECO:0000256" key="2">
    <source>
        <dbReference type="ARBA" id="ARBA00022679"/>
    </source>
</evidence>
<protein>
    <recommendedName>
        <fullName evidence="4">Ketosynthase family 3 (KS3) domain-containing protein</fullName>
    </recommendedName>
</protein>
<dbReference type="OrthoDB" id="2857261at2"/>
<sequence length="374" mass="41353">MNKRVMITGYGLINSLGTSFKEVWREYLHYKTFVGCREESYADIISKKDLGKMYDPSQFFERKEVKRLDRSTQYALISAQEAMHHAGLHEESSSHVGVMFGVAGNGGEQFILENMELFSKRGPKRVSPYYSVSAMINAPAAEITLKNECQGPSSTIVAGEASSLIAIGNSVRMIKNGRIKVMLAGGTQGDISPLTKTAYKALAYNHVKEKLNLRSGAGAIVLEEESHALKRGARILGEVIGSGMNTCVGDRKNSYKKVIQAALKDAQIEPYEVDFVYLHSGGISDCNEAEIQAMEDIFKEHHYFFDSHKEITGNVLATNGVTQTILGLNIMKREEALPFLNVKNEKQTNRSKMKIGIINAFDMNGHNACLVIKA</sequence>
<dbReference type="EMBL" id="JOTN01000001">
    <property type="protein sequence ID" value="KEK21296.1"/>
    <property type="molecule type" value="Genomic_DNA"/>
</dbReference>
<dbReference type="InterPro" id="IPR014031">
    <property type="entry name" value="Ketoacyl_synth_C"/>
</dbReference>
<feature type="domain" description="Ketosynthase family 3 (KS3)" evidence="4">
    <location>
        <begin position="2"/>
        <end position="374"/>
    </location>
</feature>
<dbReference type="InterPro" id="IPR020841">
    <property type="entry name" value="PKS_Beta-ketoAc_synthase_dom"/>
</dbReference>
<organism evidence="5 6">
    <name type="scientific">Bacillus manliponensis</name>
    <dbReference type="NCBI Taxonomy" id="574376"/>
    <lineage>
        <taxon>Bacteria</taxon>
        <taxon>Bacillati</taxon>
        <taxon>Bacillota</taxon>
        <taxon>Bacilli</taxon>
        <taxon>Bacillales</taxon>
        <taxon>Bacillaceae</taxon>
        <taxon>Bacillus</taxon>
        <taxon>Bacillus cereus group</taxon>
    </lineage>
</organism>
<keyword evidence="2 3" id="KW-0808">Transferase</keyword>
<name>A0A073K3X4_9BACI</name>
<dbReference type="GO" id="GO:0005829">
    <property type="term" value="C:cytosol"/>
    <property type="evidence" value="ECO:0007669"/>
    <property type="project" value="TreeGrafter"/>
</dbReference>
<accession>A0A073K3X4</accession>
<evidence type="ECO:0000256" key="3">
    <source>
        <dbReference type="RuleBase" id="RU003694"/>
    </source>
</evidence>
<dbReference type="eggNOG" id="COG0304">
    <property type="taxonomic scope" value="Bacteria"/>
</dbReference>
<dbReference type="GO" id="GO:0004315">
    <property type="term" value="F:3-oxoacyl-[acyl-carrier-protein] synthase activity"/>
    <property type="evidence" value="ECO:0007669"/>
    <property type="project" value="TreeGrafter"/>
</dbReference>
<dbReference type="InterPro" id="IPR016039">
    <property type="entry name" value="Thiolase-like"/>
</dbReference>
<dbReference type="Pfam" id="PF02801">
    <property type="entry name" value="Ketoacyl-synt_C"/>
    <property type="match status" value="1"/>
</dbReference>
<dbReference type="SMART" id="SM00825">
    <property type="entry name" value="PKS_KS"/>
    <property type="match status" value="1"/>
</dbReference>
<dbReference type="AlphaFoldDB" id="A0A073K3X4"/>
<comment type="similarity">
    <text evidence="1 3">Belongs to the thiolase-like superfamily. Beta-ketoacyl-ACP synthases family.</text>
</comment>
<dbReference type="InterPro" id="IPR000794">
    <property type="entry name" value="Beta-ketoacyl_synthase"/>
</dbReference>
<keyword evidence="6" id="KW-1185">Reference proteome</keyword>
<proteinExistence type="inferred from homology"/>
<dbReference type="Proteomes" id="UP000027822">
    <property type="component" value="Unassembled WGS sequence"/>
</dbReference>
<dbReference type="Pfam" id="PF00109">
    <property type="entry name" value="ketoacyl-synt"/>
    <property type="match status" value="1"/>
</dbReference>
<dbReference type="PANTHER" id="PTHR11712:SF336">
    <property type="entry name" value="3-OXOACYL-[ACYL-CARRIER-PROTEIN] SYNTHASE, MITOCHONDRIAL"/>
    <property type="match status" value="1"/>
</dbReference>
<evidence type="ECO:0000313" key="5">
    <source>
        <dbReference type="EMBL" id="KEK21296.1"/>
    </source>
</evidence>
<dbReference type="PANTHER" id="PTHR11712">
    <property type="entry name" value="POLYKETIDE SYNTHASE-RELATED"/>
    <property type="match status" value="1"/>
</dbReference>
<dbReference type="RefSeq" id="WP_034634985.1">
    <property type="nucleotide sequence ID" value="NZ_CBCSJC010000002.1"/>
</dbReference>
<evidence type="ECO:0000259" key="4">
    <source>
        <dbReference type="PROSITE" id="PS52004"/>
    </source>
</evidence>
<dbReference type="InterPro" id="IPR014030">
    <property type="entry name" value="Ketoacyl_synth_N"/>
</dbReference>